<gene>
    <name evidence="1" type="ORF">RM863_04760</name>
</gene>
<protein>
    <submittedName>
        <fullName evidence="1">Uncharacterized protein</fullName>
    </submittedName>
</protein>
<accession>A0ABU2UDW2</accession>
<dbReference type="RefSeq" id="WP_311634216.1">
    <property type="nucleotide sequence ID" value="NZ_JAVRFF010000004.1"/>
</dbReference>
<dbReference type="EMBL" id="JAVRFF010000004">
    <property type="protein sequence ID" value="MDT0471439.1"/>
    <property type="molecule type" value="Genomic_DNA"/>
</dbReference>
<comment type="caution">
    <text evidence="1">The sequence shown here is derived from an EMBL/GenBank/DDBJ whole genome shotgun (WGS) entry which is preliminary data.</text>
</comment>
<organism evidence="1 2">
    <name type="scientific">Streptomyces hintoniae</name>
    <dbReference type="NCBI Taxonomy" id="3075521"/>
    <lineage>
        <taxon>Bacteria</taxon>
        <taxon>Bacillati</taxon>
        <taxon>Actinomycetota</taxon>
        <taxon>Actinomycetes</taxon>
        <taxon>Kitasatosporales</taxon>
        <taxon>Streptomycetaceae</taxon>
        <taxon>Streptomyces</taxon>
    </lineage>
</organism>
<sequence length="50" mass="5492">MPKADVIAQAVARRAIRRRHEVVLSNTGGRLIQLGDPLSALHALHALRQD</sequence>
<keyword evidence="2" id="KW-1185">Reference proteome</keyword>
<name>A0ABU2UDW2_9ACTN</name>
<dbReference type="Proteomes" id="UP001180489">
    <property type="component" value="Unassembled WGS sequence"/>
</dbReference>
<reference evidence="1" key="1">
    <citation type="submission" date="2024-05" db="EMBL/GenBank/DDBJ databases">
        <title>30 novel species of actinomycetes from the DSMZ collection.</title>
        <authorList>
            <person name="Nouioui I."/>
        </authorList>
    </citation>
    <scope>NUCLEOTIDE SEQUENCE</scope>
    <source>
        <strain evidence="1">DSM 41014</strain>
    </source>
</reference>
<proteinExistence type="predicted"/>
<evidence type="ECO:0000313" key="2">
    <source>
        <dbReference type="Proteomes" id="UP001180489"/>
    </source>
</evidence>
<evidence type="ECO:0000313" key="1">
    <source>
        <dbReference type="EMBL" id="MDT0471439.1"/>
    </source>
</evidence>